<evidence type="ECO:0000313" key="3">
    <source>
        <dbReference type="EMBL" id="CAI2191114.1"/>
    </source>
</evidence>
<dbReference type="AlphaFoldDB" id="A0A9W4WW46"/>
<evidence type="ECO:0000256" key="2">
    <source>
        <dbReference type="SAM" id="Phobius"/>
    </source>
</evidence>
<accession>A0A9W4WW46</accession>
<keyword evidence="2" id="KW-0472">Membrane</keyword>
<feature type="compositionally biased region" description="Low complexity" evidence="1">
    <location>
        <begin position="190"/>
        <end position="212"/>
    </location>
</feature>
<dbReference type="OrthoDB" id="2448538at2759"/>
<keyword evidence="2" id="KW-0812">Transmembrane</keyword>
<organism evidence="3 4">
    <name type="scientific">Funneliformis geosporum</name>
    <dbReference type="NCBI Taxonomy" id="1117311"/>
    <lineage>
        <taxon>Eukaryota</taxon>
        <taxon>Fungi</taxon>
        <taxon>Fungi incertae sedis</taxon>
        <taxon>Mucoromycota</taxon>
        <taxon>Glomeromycotina</taxon>
        <taxon>Glomeromycetes</taxon>
        <taxon>Glomerales</taxon>
        <taxon>Glomeraceae</taxon>
        <taxon>Funneliformis</taxon>
    </lineage>
</organism>
<gene>
    <name evidence="3" type="ORF">FWILDA_LOCUS14913</name>
</gene>
<protein>
    <submittedName>
        <fullName evidence="3">9818_t:CDS:1</fullName>
    </submittedName>
</protein>
<dbReference type="Proteomes" id="UP001153678">
    <property type="component" value="Unassembled WGS sequence"/>
</dbReference>
<feature type="transmembrane region" description="Helical" evidence="2">
    <location>
        <begin position="279"/>
        <end position="296"/>
    </location>
</feature>
<comment type="caution">
    <text evidence="3">The sequence shown here is derived from an EMBL/GenBank/DDBJ whole genome shotgun (WGS) entry which is preliminary data.</text>
</comment>
<dbReference type="EMBL" id="CAMKVN010007113">
    <property type="protein sequence ID" value="CAI2191114.1"/>
    <property type="molecule type" value="Genomic_DNA"/>
</dbReference>
<evidence type="ECO:0000256" key="1">
    <source>
        <dbReference type="SAM" id="MobiDB-lite"/>
    </source>
</evidence>
<proteinExistence type="predicted"/>
<feature type="region of interest" description="Disordered" evidence="1">
    <location>
        <begin position="187"/>
        <end position="212"/>
    </location>
</feature>
<reference evidence="3" key="1">
    <citation type="submission" date="2022-08" db="EMBL/GenBank/DDBJ databases">
        <authorList>
            <person name="Kallberg Y."/>
            <person name="Tangrot J."/>
            <person name="Rosling A."/>
        </authorList>
    </citation>
    <scope>NUCLEOTIDE SEQUENCE</scope>
    <source>
        <strain evidence="3">Wild A</strain>
    </source>
</reference>
<keyword evidence="2" id="KW-1133">Transmembrane helix</keyword>
<sequence>MVKSRKKKITGKFTNAENLKDMFFMNAENRRKAGDKAYEDCESLAQFFNSINSIADDVGEIKLSANEQIFNQRKQLLINKIQDCINKCQASDSYSIASVCCIQKLEPKHQKELLDLESQARTAESAYKENLQKANSETDPTKKAEFIVLANKASQNAERIKQKIKTNPLMEVGNFSYLDDLKKLTKGNVPRQTSSSSRNPRNTNSNNSNNSQQLVNQQQIYLFAEIKQKLGETTEQLENKVKEFSPYYTNLEPYQRGLILIALTQSVKKTDKKKLQKQVLLMVLLVGLGYYFFIYLPEEEKKSKKQQNTDDRTEEELKIEQEENA</sequence>
<name>A0A9W4WW46_9GLOM</name>
<keyword evidence="4" id="KW-1185">Reference proteome</keyword>
<feature type="region of interest" description="Disordered" evidence="1">
    <location>
        <begin position="301"/>
        <end position="325"/>
    </location>
</feature>
<evidence type="ECO:0000313" key="4">
    <source>
        <dbReference type="Proteomes" id="UP001153678"/>
    </source>
</evidence>